<dbReference type="Proteomes" id="UP001161247">
    <property type="component" value="Chromosome 5"/>
</dbReference>
<keyword evidence="4" id="KW-1185">Reference proteome</keyword>
<keyword evidence="1" id="KW-0677">Repeat</keyword>
<dbReference type="GO" id="GO:0009451">
    <property type="term" value="P:RNA modification"/>
    <property type="evidence" value="ECO:0007669"/>
    <property type="project" value="InterPro"/>
</dbReference>
<dbReference type="PROSITE" id="PS51375">
    <property type="entry name" value="PPR"/>
    <property type="match status" value="5"/>
</dbReference>
<dbReference type="InterPro" id="IPR046848">
    <property type="entry name" value="E_motif"/>
</dbReference>
<dbReference type="InterPro" id="IPR002885">
    <property type="entry name" value="PPR_rpt"/>
</dbReference>
<evidence type="ECO:0000313" key="3">
    <source>
        <dbReference type="EMBL" id="CAI9106808.1"/>
    </source>
</evidence>
<feature type="repeat" description="PPR" evidence="2">
    <location>
        <begin position="264"/>
        <end position="294"/>
    </location>
</feature>
<feature type="repeat" description="PPR" evidence="2">
    <location>
        <begin position="163"/>
        <end position="197"/>
    </location>
</feature>
<dbReference type="SUPFAM" id="SSF48452">
    <property type="entry name" value="TPR-like"/>
    <property type="match status" value="2"/>
</dbReference>
<dbReference type="PANTHER" id="PTHR47926:SF465">
    <property type="entry name" value="PENTATRICOPEPTIDE REPEAT (PPR-LIKE) SUPERFAMILY PROTEIN"/>
    <property type="match status" value="1"/>
</dbReference>
<protein>
    <submittedName>
        <fullName evidence="3">OLC1v1006034C1</fullName>
    </submittedName>
</protein>
<dbReference type="FunFam" id="1.25.40.10:FF:000090">
    <property type="entry name" value="Pentatricopeptide repeat-containing protein, chloroplastic"/>
    <property type="match status" value="1"/>
</dbReference>
<dbReference type="Gene3D" id="1.25.40.10">
    <property type="entry name" value="Tetratricopeptide repeat domain"/>
    <property type="match status" value="4"/>
</dbReference>
<dbReference type="Pfam" id="PF20431">
    <property type="entry name" value="E_motif"/>
    <property type="match status" value="1"/>
</dbReference>
<name>A0AAV1DGJ0_OLDCO</name>
<dbReference type="Pfam" id="PF01535">
    <property type="entry name" value="PPR"/>
    <property type="match status" value="6"/>
</dbReference>
<feature type="repeat" description="PPR" evidence="2">
    <location>
        <begin position="101"/>
        <end position="135"/>
    </location>
</feature>
<sequence length="610" mass="68615">MRPFSFPSRIFKSPSRPPVPRSSLIKDPVKHNCIVQNFFNHCSKGRLQQAVICLDLLAQKGIRLDSKALAFLLLRCGDFKDLRIGKWVHLHLKVTGLKHPDTFLANHLIDMYGKCGDHNEARKVFDKMTSRNLYSWNNMLKGYVKKLMVKPARTLFDKMPERDVVSWNTMVIAYAKSGQLDEALRFYKELRQSGIGFNEFSLAGIVMTCVKLKELMLTKQVHCQMLVAGFSLNVVLSSSIVDAYARCGVLSDARRLFDQMGTRDVLAWTTLVSGYAKWGDMESARALFDKMPERNPVSWTSVVSGYARNNMGYEALELFTEMMRRHIKTDQFTFSSSLCACASIASLKHGKQIHAHLIRIGFKPNPIVVSSLVDMYSKCGCLELAKRVFDVVDDKQDVILWNTIISAFAQHGSGDKSIGLFTEMVEAGIRPDRVTFLVLLSACSHSGLVNEGLSFLKSMNHDYNVAPDREHYACLIDMLGRAGRFDEAVGQLRNMPCKPDDRVWNALIGACMIQGNSDLGRIAAKHILELDPQSPTLYVLLSSINATLGKWESVSKLRQLMNERQIRKEQALSWLEIDHNLHQITVSDQLLNSVEPNPGVQLVAHQSGVS</sequence>
<proteinExistence type="predicted"/>
<dbReference type="AlphaFoldDB" id="A0AAV1DGJ0"/>
<gene>
    <name evidence="3" type="ORF">OLC1_LOCUS15253</name>
</gene>
<dbReference type="FunFam" id="1.25.40.10:FF:000348">
    <property type="entry name" value="Pentatricopeptide repeat-containing protein chloroplastic"/>
    <property type="match status" value="1"/>
</dbReference>
<dbReference type="NCBIfam" id="TIGR00756">
    <property type="entry name" value="PPR"/>
    <property type="match status" value="5"/>
</dbReference>
<dbReference type="InterPro" id="IPR011990">
    <property type="entry name" value="TPR-like_helical_dom_sf"/>
</dbReference>
<feature type="repeat" description="PPR" evidence="2">
    <location>
        <begin position="295"/>
        <end position="329"/>
    </location>
</feature>
<accession>A0AAV1DGJ0</accession>
<dbReference type="PANTHER" id="PTHR47926">
    <property type="entry name" value="PENTATRICOPEPTIDE REPEAT-CONTAINING PROTEIN"/>
    <property type="match status" value="1"/>
</dbReference>
<dbReference type="GO" id="GO:0003723">
    <property type="term" value="F:RNA binding"/>
    <property type="evidence" value="ECO:0007669"/>
    <property type="project" value="InterPro"/>
</dbReference>
<organism evidence="3 4">
    <name type="scientific">Oldenlandia corymbosa var. corymbosa</name>
    <dbReference type="NCBI Taxonomy" id="529605"/>
    <lineage>
        <taxon>Eukaryota</taxon>
        <taxon>Viridiplantae</taxon>
        <taxon>Streptophyta</taxon>
        <taxon>Embryophyta</taxon>
        <taxon>Tracheophyta</taxon>
        <taxon>Spermatophyta</taxon>
        <taxon>Magnoliopsida</taxon>
        <taxon>eudicotyledons</taxon>
        <taxon>Gunneridae</taxon>
        <taxon>Pentapetalae</taxon>
        <taxon>asterids</taxon>
        <taxon>lamiids</taxon>
        <taxon>Gentianales</taxon>
        <taxon>Rubiaceae</taxon>
        <taxon>Rubioideae</taxon>
        <taxon>Spermacoceae</taxon>
        <taxon>Hedyotis-Oldenlandia complex</taxon>
        <taxon>Oldenlandia</taxon>
    </lineage>
</organism>
<reference evidence="3" key="1">
    <citation type="submission" date="2023-03" db="EMBL/GenBank/DDBJ databases">
        <authorList>
            <person name="Julca I."/>
        </authorList>
    </citation>
    <scope>NUCLEOTIDE SEQUENCE</scope>
</reference>
<feature type="repeat" description="PPR" evidence="2">
    <location>
        <begin position="397"/>
        <end position="431"/>
    </location>
</feature>
<dbReference type="FunFam" id="1.25.40.10:FF:000442">
    <property type="entry name" value="Pentatricopeptide repeat-containing protein At3g49710"/>
    <property type="match status" value="1"/>
</dbReference>
<dbReference type="InterPro" id="IPR046960">
    <property type="entry name" value="PPR_At4g14850-like_plant"/>
</dbReference>
<evidence type="ECO:0000256" key="2">
    <source>
        <dbReference type="PROSITE-ProRule" id="PRU00708"/>
    </source>
</evidence>
<dbReference type="Pfam" id="PF13041">
    <property type="entry name" value="PPR_2"/>
    <property type="match status" value="2"/>
</dbReference>
<evidence type="ECO:0000313" key="4">
    <source>
        <dbReference type="Proteomes" id="UP001161247"/>
    </source>
</evidence>
<evidence type="ECO:0000256" key="1">
    <source>
        <dbReference type="ARBA" id="ARBA00022737"/>
    </source>
</evidence>
<dbReference type="EMBL" id="OX459122">
    <property type="protein sequence ID" value="CAI9106808.1"/>
    <property type="molecule type" value="Genomic_DNA"/>
</dbReference>